<comment type="caution">
    <text evidence="1">The sequence shown here is derived from an EMBL/GenBank/DDBJ whole genome shotgun (WGS) entry which is preliminary data.</text>
</comment>
<dbReference type="AlphaFoldDB" id="A0A2H0NGF7"/>
<sequence>MTGVSVFLSGGSISTTSTLPLGNYANSNISGCLNGSSKNDSEYGNFLSNINDPTKQLIGRGDPA</sequence>
<protein>
    <submittedName>
        <fullName evidence="1">Uncharacterized protein</fullName>
    </submittedName>
</protein>
<gene>
    <name evidence="1" type="ORF">COV55_01865</name>
</gene>
<evidence type="ECO:0000313" key="2">
    <source>
        <dbReference type="Proteomes" id="UP000230564"/>
    </source>
</evidence>
<name>A0A2H0NGF7_9BACT</name>
<dbReference type="Proteomes" id="UP000230564">
    <property type="component" value="Unassembled WGS sequence"/>
</dbReference>
<dbReference type="EMBL" id="PCWQ01000007">
    <property type="protein sequence ID" value="PIR07156.1"/>
    <property type="molecule type" value="Genomic_DNA"/>
</dbReference>
<accession>A0A2H0NGF7</accession>
<reference evidence="1 2" key="1">
    <citation type="submission" date="2017-09" db="EMBL/GenBank/DDBJ databases">
        <title>Depth-based differentiation of microbial function through sediment-hosted aquifers and enrichment of novel symbionts in the deep terrestrial subsurface.</title>
        <authorList>
            <person name="Probst A.J."/>
            <person name="Ladd B."/>
            <person name="Jarett J.K."/>
            <person name="Geller-Mcgrath D.E."/>
            <person name="Sieber C.M."/>
            <person name="Emerson J.B."/>
            <person name="Anantharaman K."/>
            <person name="Thomas B.C."/>
            <person name="Malmstrom R."/>
            <person name="Stieglmeier M."/>
            <person name="Klingl A."/>
            <person name="Woyke T."/>
            <person name="Ryan C.M."/>
            <person name="Banfield J.F."/>
        </authorList>
    </citation>
    <scope>NUCLEOTIDE SEQUENCE [LARGE SCALE GENOMIC DNA]</scope>
    <source>
        <strain evidence="1">CG11_big_fil_rev_8_21_14_0_20_36_20</strain>
    </source>
</reference>
<evidence type="ECO:0000313" key="1">
    <source>
        <dbReference type="EMBL" id="PIR07156.1"/>
    </source>
</evidence>
<organism evidence="1 2">
    <name type="scientific">Candidatus Komeilibacteria bacterium CG11_big_fil_rev_8_21_14_0_20_36_20</name>
    <dbReference type="NCBI Taxonomy" id="1974477"/>
    <lineage>
        <taxon>Bacteria</taxon>
        <taxon>Candidatus Komeiliibacteriota</taxon>
    </lineage>
</organism>
<proteinExistence type="predicted"/>